<keyword evidence="1" id="KW-0472">Membrane</keyword>
<dbReference type="Pfam" id="PF05656">
    <property type="entry name" value="DUF805"/>
    <property type="match status" value="1"/>
</dbReference>
<feature type="transmembrane region" description="Helical" evidence="1">
    <location>
        <begin position="120"/>
        <end position="143"/>
    </location>
</feature>
<feature type="transmembrane region" description="Helical" evidence="1">
    <location>
        <begin position="90"/>
        <end position="114"/>
    </location>
</feature>
<reference evidence="3 5" key="3">
    <citation type="submission" date="2024-09" db="EMBL/GenBank/DDBJ databases">
        <title>Genomes of Rahnella.</title>
        <authorList>
            <person name="Mnguni F.C."/>
            <person name="Shin G.Y."/>
            <person name="Coutinho T."/>
        </authorList>
    </citation>
    <scope>NUCLEOTIDE SEQUENCE [LARGE SCALE GENOMIC DNA]</scope>
    <source>
        <strain evidence="3 5">20WA0057</strain>
    </source>
</reference>
<dbReference type="GO" id="GO:0005886">
    <property type="term" value="C:plasma membrane"/>
    <property type="evidence" value="ECO:0007669"/>
    <property type="project" value="TreeGrafter"/>
</dbReference>
<gene>
    <name evidence="2" type="ordered locus">Rahaq_1594</name>
    <name evidence="3" type="ORF">ACFPK4_11590</name>
</gene>
<evidence type="ECO:0000313" key="5">
    <source>
        <dbReference type="Proteomes" id="UP001598201"/>
    </source>
</evidence>
<reference evidence="2 4" key="2">
    <citation type="journal article" date="2012" name="J. Bacteriol.">
        <title>Complete Genome Sequence of Rahnella sp. Strain Y9602, a Gammaproteobacterium Isolate from Metal- and Radionuclide-Contaminated Soil.</title>
        <authorList>
            <person name="Martinez R.J."/>
            <person name="Bruce D."/>
            <person name="Detter C."/>
            <person name="Goodwin L.A."/>
            <person name="Han J."/>
            <person name="Han C.S."/>
            <person name="Held B."/>
            <person name="Land M.L."/>
            <person name="Mikhailova N."/>
            <person name="Nolan M."/>
            <person name="Pennacchio L."/>
            <person name="Pitluck S."/>
            <person name="Tapia R."/>
            <person name="Woyke T."/>
            <person name="Sobecky P.A."/>
        </authorList>
    </citation>
    <scope>NUCLEOTIDE SEQUENCE [LARGE SCALE GENOMIC DNA]</scope>
    <source>
        <strain evidence="2 4">Y9602</strain>
    </source>
</reference>
<accession>A0A0H3F7P9</accession>
<organism evidence="2 4">
    <name type="scientific">Rahnella sp. (strain Y9602)</name>
    <dbReference type="NCBI Taxonomy" id="2703885"/>
    <lineage>
        <taxon>Bacteria</taxon>
        <taxon>Pseudomonadati</taxon>
        <taxon>Pseudomonadota</taxon>
        <taxon>Gammaproteobacteria</taxon>
        <taxon>Enterobacterales</taxon>
        <taxon>Yersiniaceae</taxon>
        <taxon>Rahnella</taxon>
    </lineage>
</organism>
<keyword evidence="1" id="KW-0812">Transmembrane</keyword>
<dbReference type="Proteomes" id="UP000007257">
    <property type="component" value="Chromosome"/>
</dbReference>
<dbReference type="GeneID" id="95417720"/>
<dbReference type="PANTHER" id="PTHR34980">
    <property type="entry name" value="INNER MEMBRANE PROTEIN-RELATED-RELATED"/>
    <property type="match status" value="1"/>
</dbReference>
<feature type="transmembrane region" description="Helical" evidence="1">
    <location>
        <begin position="57"/>
        <end position="78"/>
    </location>
</feature>
<dbReference type="PROSITE" id="PS00414">
    <property type="entry name" value="PROFILIN"/>
    <property type="match status" value="1"/>
</dbReference>
<dbReference type="AlphaFoldDB" id="A0A0H3F7P9"/>
<evidence type="ECO:0000256" key="1">
    <source>
        <dbReference type="SAM" id="Phobius"/>
    </source>
</evidence>
<dbReference type="InterPro" id="IPR008523">
    <property type="entry name" value="DUF805"/>
</dbReference>
<keyword evidence="1" id="KW-1133">Transmembrane helix</keyword>
<evidence type="ECO:0000313" key="2">
    <source>
        <dbReference type="EMBL" id="ADW73216.1"/>
    </source>
</evidence>
<dbReference type="GO" id="GO:0003779">
    <property type="term" value="F:actin binding"/>
    <property type="evidence" value="ECO:0007669"/>
    <property type="project" value="InterPro"/>
</dbReference>
<proteinExistence type="predicted"/>
<name>A0A0H3F7P9_RAHSY</name>
<reference evidence="4" key="1">
    <citation type="submission" date="2011-01" db="EMBL/GenBank/DDBJ databases">
        <title>Complete sequence of chromosome of Rahnella sp. Y9602.</title>
        <authorList>
            <consortium name="US DOE Joint Genome Institute"/>
            <person name="Lucas S."/>
            <person name="Copeland A."/>
            <person name="Lapidus A."/>
            <person name="Cheng J.-F."/>
            <person name="Goodwin L."/>
            <person name="Pitluck S."/>
            <person name="Lu M."/>
            <person name="Detter J.C."/>
            <person name="Han C."/>
            <person name="Tapia R."/>
            <person name="Land M."/>
            <person name="Hauser L."/>
            <person name="Kyrpides N."/>
            <person name="Ivanova N."/>
            <person name="Ovchinnikova G."/>
            <person name="Pagani I."/>
            <person name="Sobecky P.A."/>
            <person name="Martinez R.J."/>
            <person name="Woyke T."/>
        </authorList>
    </citation>
    <scope>NUCLEOTIDE SEQUENCE [LARGE SCALE GENOMIC DNA]</scope>
    <source>
        <strain evidence="4">Y9602</strain>
    </source>
</reference>
<dbReference type="OrthoDB" id="9812349at2"/>
<dbReference type="Proteomes" id="UP001598201">
    <property type="component" value="Unassembled WGS sequence"/>
</dbReference>
<keyword evidence="5" id="KW-1185">Reference proteome</keyword>
<evidence type="ECO:0000313" key="3">
    <source>
        <dbReference type="EMBL" id="MFD3224180.1"/>
    </source>
</evidence>
<feature type="transmembrane region" description="Helical" evidence="1">
    <location>
        <begin position="26"/>
        <end position="51"/>
    </location>
</feature>
<dbReference type="RefSeq" id="WP_013574918.1">
    <property type="nucleotide sequence ID" value="NC_015061.1"/>
</dbReference>
<dbReference type="InterPro" id="IPR027310">
    <property type="entry name" value="Profilin_CS"/>
</dbReference>
<dbReference type="KEGG" id="rah:Rahaq_1594"/>
<sequence>MTLWQCYVQGWKKYVDFRGRASRKAFWTFALGNLLIIILLTMGVSFLFALAGNPYSIFYAGVAYTLFALATALPLLAVGVRRMHDINRSGWWFGGVYLAGIVSRLLNTILMQYASPETYVWMKITLGIVLGWIPLLVMVFLCCQKSQPAPTTQTRIVE</sequence>
<dbReference type="PANTHER" id="PTHR34980:SF2">
    <property type="entry name" value="INNER MEMBRANE PROTEIN YHAH-RELATED"/>
    <property type="match status" value="1"/>
</dbReference>
<dbReference type="EMBL" id="CP002505">
    <property type="protein sequence ID" value="ADW73216.1"/>
    <property type="molecule type" value="Genomic_DNA"/>
</dbReference>
<dbReference type="EMBL" id="JBHUCJ010000023">
    <property type="protein sequence ID" value="MFD3224180.1"/>
    <property type="molecule type" value="Genomic_DNA"/>
</dbReference>
<evidence type="ECO:0000313" key="4">
    <source>
        <dbReference type="Proteomes" id="UP000007257"/>
    </source>
</evidence>
<dbReference type="HOGENOM" id="CLU_093674_0_1_6"/>
<dbReference type="eggNOG" id="COG3152">
    <property type="taxonomic scope" value="Bacteria"/>
</dbReference>
<protein>
    <submittedName>
        <fullName evidence="3">DUF805 domain-containing protein</fullName>
    </submittedName>
</protein>